<proteinExistence type="predicted"/>
<keyword evidence="3" id="KW-1185">Reference proteome</keyword>
<dbReference type="Proteomes" id="UP001521222">
    <property type="component" value="Unassembled WGS sequence"/>
</dbReference>
<feature type="compositionally biased region" description="Pro residues" evidence="1">
    <location>
        <begin position="19"/>
        <end position="29"/>
    </location>
</feature>
<dbReference type="EMBL" id="JAKIXB020000036">
    <property type="protein sequence ID" value="KAL1594199.1"/>
    <property type="molecule type" value="Genomic_DNA"/>
</dbReference>
<evidence type="ECO:0000313" key="3">
    <source>
        <dbReference type="Proteomes" id="UP001521222"/>
    </source>
</evidence>
<accession>A0ABR3QPW2</accession>
<evidence type="ECO:0000313" key="2">
    <source>
        <dbReference type="EMBL" id="KAL1594199.1"/>
    </source>
</evidence>
<comment type="caution">
    <text evidence="2">The sequence shown here is derived from an EMBL/GenBank/DDBJ whole genome shotgun (WGS) entry which is preliminary data.</text>
</comment>
<sequence length="167" mass="18059">MPAPITPATPMTPTMQMPTPMPAPMPGPPGSQNLPGVPGPPLETLEQRLYDLLAPFRENDFDADGNDIFPPRNEECKALVLCQNVAFLIRHNQASYGKRIEPNDMSFVAKNWAVKDTSNGPVGIAIFVNGNGFSHNVLRATVGKDEDVVDKLAESVDGMLGQFFPGI</sequence>
<organism evidence="2 3">
    <name type="scientific">Nothophoma quercina</name>
    <dbReference type="NCBI Taxonomy" id="749835"/>
    <lineage>
        <taxon>Eukaryota</taxon>
        <taxon>Fungi</taxon>
        <taxon>Dikarya</taxon>
        <taxon>Ascomycota</taxon>
        <taxon>Pezizomycotina</taxon>
        <taxon>Dothideomycetes</taxon>
        <taxon>Pleosporomycetidae</taxon>
        <taxon>Pleosporales</taxon>
        <taxon>Pleosporineae</taxon>
        <taxon>Didymellaceae</taxon>
        <taxon>Nothophoma</taxon>
    </lineage>
</organism>
<evidence type="ECO:0000256" key="1">
    <source>
        <dbReference type="SAM" id="MobiDB-lite"/>
    </source>
</evidence>
<name>A0ABR3QPW2_9PLEO</name>
<protein>
    <submittedName>
        <fullName evidence="2">Uncharacterized protein</fullName>
    </submittedName>
</protein>
<feature type="region of interest" description="Disordered" evidence="1">
    <location>
        <begin position="1"/>
        <end position="41"/>
    </location>
</feature>
<reference evidence="2 3" key="1">
    <citation type="submission" date="2024-02" db="EMBL/GenBank/DDBJ databases">
        <title>De novo assembly and annotation of 12 fungi associated with fruit tree decline syndrome in Ontario, Canada.</title>
        <authorList>
            <person name="Sulman M."/>
            <person name="Ellouze W."/>
            <person name="Ilyukhin E."/>
        </authorList>
    </citation>
    <scope>NUCLEOTIDE SEQUENCE [LARGE SCALE GENOMIC DNA]</scope>
    <source>
        <strain evidence="2 3">M97-236</strain>
    </source>
</reference>
<feature type="compositionally biased region" description="Low complexity" evidence="1">
    <location>
        <begin position="8"/>
        <end position="18"/>
    </location>
</feature>
<gene>
    <name evidence="2" type="ORF">SLS59_008821</name>
</gene>